<evidence type="ECO:0000256" key="9">
    <source>
        <dbReference type="ARBA" id="ARBA00023012"/>
    </source>
</evidence>
<dbReference type="SUPFAM" id="SSF47384">
    <property type="entry name" value="Homodimeric domain of signal transducing histidine kinase"/>
    <property type="match status" value="1"/>
</dbReference>
<organism evidence="12 13">
    <name type="scientific">Halobacillus salinarum</name>
    <dbReference type="NCBI Taxonomy" id="2932257"/>
    <lineage>
        <taxon>Bacteria</taxon>
        <taxon>Bacillati</taxon>
        <taxon>Bacillota</taxon>
        <taxon>Bacilli</taxon>
        <taxon>Bacillales</taxon>
        <taxon>Bacillaceae</taxon>
        <taxon>Halobacillus</taxon>
    </lineage>
</organism>
<keyword evidence="4" id="KW-0597">Phosphoprotein</keyword>
<dbReference type="InterPro" id="IPR005467">
    <property type="entry name" value="His_kinase_dom"/>
</dbReference>
<dbReference type="InterPro" id="IPR036890">
    <property type="entry name" value="HATPase_C_sf"/>
</dbReference>
<feature type="domain" description="Histidine kinase" evidence="11">
    <location>
        <begin position="189"/>
        <end position="406"/>
    </location>
</feature>
<dbReference type="EMBL" id="CP095073">
    <property type="protein sequence ID" value="UOQ44552.1"/>
    <property type="molecule type" value="Genomic_DNA"/>
</dbReference>
<evidence type="ECO:0000256" key="2">
    <source>
        <dbReference type="ARBA" id="ARBA00004370"/>
    </source>
</evidence>
<gene>
    <name evidence="12" type="ORF">MUN89_00720</name>
</gene>
<dbReference type="PANTHER" id="PTHR45453">
    <property type="entry name" value="PHOSPHATE REGULON SENSOR PROTEIN PHOR"/>
    <property type="match status" value="1"/>
</dbReference>
<dbReference type="RefSeq" id="WP_244710606.1">
    <property type="nucleotide sequence ID" value="NZ_CP095073.1"/>
</dbReference>
<comment type="catalytic activity">
    <reaction evidence="1">
        <text>ATP + protein L-histidine = ADP + protein N-phospho-L-histidine.</text>
        <dbReference type="EC" id="2.7.13.3"/>
    </reaction>
</comment>
<comment type="subcellular location">
    <subcellularLocation>
        <location evidence="2">Membrane</location>
    </subcellularLocation>
</comment>
<keyword evidence="13" id="KW-1185">Reference proteome</keyword>
<dbReference type="CDD" id="cd00082">
    <property type="entry name" value="HisKA"/>
    <property type="match status" value="1"/>
</dbReference>
<evidence type="ECO:0000256" key="7">
    <source>
        <dbReference type="ARBA" id="ARBA00022777"/>
    </source>
</evidence>
<evidence type="ECO:0000256" key="5">
    <source>
        <dbReference type="ARBA" id="ARBA00022679"/>
    </source>
</evidence>
<dbReference type="Pfam" id="PF00512">
    <property type="entry name" value="HisKA"/>
    <property type="match status" value="1"/>
</dbReference>
<keyword evidence="10" id="KW-1133">Transmembrane helix</keyword>
<evidence type="ECO:0000259" key="11">
    <source>
        <dbReference type="PROSITE" id="PS50109"/>
    </source>
</evidence>
<feature type="transmembrane region" description="Helical" evidence="10">
    <location>
        <begin position="146"/>
        <end position="168"/>
    </location>
</feature>
<keyword evidence="7" id="KW-0418">Kinase</keyword>
<evidence type="ECO:0000256" key="8">
    <source>
        <dbReference type="ARBA" id="ARBA00022840"/>
    </source>
</evidence>
<dbReference type="SUPFAM" id="SSF55874">
    <property type="entry name" value="ATPase domain of HSP90 chaperone/DNA topoisomerase II/histidine kinase"/>
    <property type="match status" value="1"/>
</dbReference>
<dbReference type="InterPro" id="IPR050351">
    <property type="entry name" value="BphY/WalK/GraS-like"/>
</dbReference>
<evidence type="ECO:0000313" key="13">
    <source>
        <dbReference type="Proteomes" id="UP000831787"/>
    </source>
</evidence>
<evidence type="ECO:0000256" key="10">
    <source>
        <dbReference type="SAM" id="Phobius"/>
    </source>
</evidence>
<dbReference type="SMART" id="SM00387">
    <property type="entry name" value="HATPase_c"/>
    <property type="match status" value="1"/>
</dbReference>
<evidence type="ECO:0000256" key="1">
    <source>
        <dbReference type="ARBA" id="ARBA00000085"/>
    </source>
</evidence>
<keyword evidence="6" id="KW-0547">Nucleotide-binding</keyword>
<reference evidence="12 13" key="1">
    <citation type="submission" date="2022-04" db="EMBL/GenBank/DDBJ databases">
        <title>Halobacillus sp. isolated from saltern.</title>
        <authorList>
            <person name="Won M."/>
            <person name="Lee C.-M."/>
            <person name="Woen H.-Y."/>
            <person name="Kwon S.-W."/>
        </authorList>
    </citation>
    <scope>NUCLEOTIDE SEQUENCE [LARGE SCALE GENOMIC DNA]</scope>
    <source>
        <strain evidence="12 13">SSBR10-3</strain>
    </source>
</reference>
<protein>
    <recommendedName>
        <fullName evidence="3">histidine kinase</fullName>
        <ecNumber evidence="3">2.7.13.3</ecNumber>
    </recommendedName>
</protein>
<accession>A0ABY4ELT0</accession>
<dbReference type="CDD" id="cd00075">
    <property type="entry name" value="HATPase"/>
    <property type="match status" value="1"/>
</dbReference>
<evidence type="ECO:0000256" key="4">
    <source>
        <dbReference type="ARBA" id="ARBA00022553"/>
    </source>
</evidence>
<keyword evidence="5" id="KW-0808">Transferase</keyword>
<proteinExistence type="predicted"/>
<dbReference type="Pfam" id="PF02518">
    <property type="entry name" value="HATPase_c"/>
    <property type="match status" value="1"/>
</dbReference>
<dbReference type="Proteomes" id="UP000831787">
    <property type="component" value="Chromosome"/>
</dbReference>
<sequence>MNPIIKKTKQRLMWLFALLTMLFLFLFVVIAYITVSRSVLSDQKEKVKEMVSDESIAHVLHEREEPRERVMNGNAMLFVTKDGEVIQQRGQNIEPLINEWMPSSLEIKEMDGTNGEFLIAAKPIGEAGYAYGGVNISQQKDVLKRLFIVLVLLTLVFTGVSMLLAFFISGRAIQPIIRSTKRQREFVNDASHELRTPLSILSAGFEVLESENKEQLTPFSKDTLQDMEGEVKRMTALVNDLLFLARSDSGKLPMNKQTFNLSELVIQSVRSFSRVADENKVNITTDVQQDVLFYGDETKIQQLLYVFLDNGVKYNQAGGSIKVELNTSNKNLTLKVIDTGIGIAVEHRSKIFERFYRVDKARAREKGSNGIGLSIAAFIVKAHEGIIQVESEEGEGTCFTLIFPDT</sequence>
<dbReference type="Gene3D" id="3.30.565.10">
    <property type="entry name" value="Histidine kinase-like ATPase, C-terminal domain"/>
    <property type="match status" value="1"/>
</dbReference>
<evidence type="ECO:0000256" key="3">
    <source>
        <dbReference type="ARBA" id="ARBA00012438"/>
    </source>
</evidence>
<feature type="transmembrane region" description="Helical" evidence="10">
    <location>
        <begin position="12"/>
        <end position="35"/>
    </location>
</feature>
<keyword evidence="8 12" id="KW-0067">ATP-binding</keyword>
<keyword evidence="9" id="KW-0902">Two-component regulatory system</keyword>
<dbReference type="InterPro" id="IPR004358">
    <property type="entry name" value="Sig_transdc_His_kin-like_C"/>
</dbReference>
<evidence type="ECO:0000313" key="12">
    <source>
        <dbReference type="EMBL" id="UOQ44552.1"/>
    </source>
</evidence>
<dbReference type="GO" id="GO:0005524">
    <property type="term" value="F:ATP binding"/>
    <property type="evidence" value="ECO:0007669"/>
    <property type="project" value="UniProtKB-KW"/>
</dbReference>
<dbReference type="PANTHER" id="PTHR45453:SF1">
    <property type="entry name" value="PHOSPHATE REGULON SENSOR PROTEIN PHOR"/>
    <property type="match status" value="1"/>
</dbReference>
<dbReference type="PROSITE" id="PS50109">
    <property type="entry name" value="HIS_KIN"/>
    <property type="match status" value="1"/>
</dbReference>
<evidence type="ECO:0000256" key="6">
    <source>
        <dbReference type="ARBA" id="ARBA00022741"/>
    </source>
</evidence>
<name>A0ABY4ELT0_9BACI</name>
<dbReference type="SMART" id="SM00388">
    <property type="entry name" value="HisKA"/>
    <property type="match status" value="1"/>
</dbReference>
<dbReference type="Gene3D" id="1.10.287.130">
    <property type="match status" value="1"/>
</dbReference>
<dbReference type="PRINTS" id="PR00344">
    <property type="entry name" value="BCTRLSENSOR"/>
</dbReference>
<dbReference type="InterPro" id="IPR003661">
    <property type="entry name" value="HisK_dim/P_dom"/>
</dbReference>
<keyword evidence="10" id="KW-0812">Transmembrane</keyword>
<dbReference type="InterPro" id="IPR036097">
    <property type="entry name" value="HisK_dim/P_sf"/>
</dbReference>
<keyword evidence="10" id="KW-0472">Membrane</keyword>
<dbReference type="EC" id="2.7.13.3" evidence="3"/>
<dbReference type="InterPro" id="IPR003594">
    <property type="entry name" value="HATPase_dom"/>
</dbReference>